<organism evidence="11 12">
    <name type="scientific">Stylonychia lemnae</name>
    <name type="common">Ciliate</name>
    <dbReference type="NCBI Taxonomy" id="5949"/>
    <lineage>
        <taxon>Eukaryota</taxon>
        <taxon>Sar</taxon>
        <taxon>Alveolata</taxon>
        <taxon>Ciliophora</taxon>
        <taxon>Intramacronucleata</taxon>
        <taxon>Spirotrichea</taxon>
        <taxon>Stichotrichia</taxon>
        <taxon>Sporadotrichida</taxon>
        <taxon>Oxytrichidae</taxon>
        <taxon>Stylonychinae</taxon>
        <taxon>Stylonychia</taxon>
    </lineage>
</organism>
<dbReference type="PANTHER" id="PTHR31477:SF1">
    <property type="entry name" value="CENTROSOMAL PROTEIN OF 44 KDA"/>
    <property type="match status" value="1"/>
</dbReference>
<evidence type="ECO:0000259" key="10">
    <source>
        <dbReference type="Pfam" id="PF15007"/>
    </source>
</evidence>
<evidence type="ECO:0000256" key="4">
    <source>
        <dbReference type="ARBA" id="ARBA00014053"/>
    </source>
</evidence>
<dbReference type="EMBL" id="CCKQ01002224">
    <property type="protein sequence ID" value="CDW73312.1"/>
    <property type="molecule type" value="Genomic_DNA"/>
</dbReference>
<keyword evidence="12" id="KW-1185">Reference proteome</keyword>
<accession>A0A077ZTX1</accession>
<name>A0A077ZTX1_STYLE</name>
<feature type="compositionally biased region" description="Polar residues" evidence="9">
    <location>
        <begin position="26"/>
        <end position="44"/>
    </location>
</feature>
<protein>
    <recommendedName>
        <fullName evidence="4">Centrosomal protein of 44 kDa</fullName>
    </recommendedName>
</protein>
<evidence type="ECO:0000256" key="3">
    <source>
        <dbReference type="ARBA" id="ARBA00004647"/>
    </source>
</evidence>
<keyword evidence="5" id="KW-0963">Cytoplasm</keyword>
<feature type="compositionally biased region" description="Polar residues" evidence="9">
    <location>
        <begin position="317"/>
        <end position="328"/>
    </location>
</feature>
<evidence type="ECO:0000256" key="5">
    <source>
        <dbReference type="ARBA" id="ARBA00022490"/>
    </source>
</evidence>
<evidence type="ECO:0000256" key="2">
    <source>
        <dbReference type="ARBA" id="ARBA00004214"/>
    </source>
</evidence>
<feature type="compositionally biased region" description="Polar residues" evidence="9">
    <location>
        <begin position="372"/>
        <end position="402"/>
    </location>
</feature>
<feature type="compositionally biased region" description="Polar residues" evidence="9">
    <location>
        <begin position="497"/>
        <end position="508"/>
    </location>
</feature>
<proteinExistence type="predicted"/>
<dbReference type="InterPro" id="IPR029157">
    <property type="entry name" value="CEP44_CC"/>
</dbReference>
<dbReference type="AlphaFoldDB" id="A0A077ZTX1"/>
<feature type="region of interest" description="Disordered" evidence="9">
    <location>
        <begin position="237"/>
        <end position="330"/>
    </location>
</feature>
<feature type="compositionally biased region" description="Low complexity" evidence="9">
    <location>
        <begin position="509"/>
        <end position="520"/>
    </location>
</feature>
<comment type="subcellular location">
    <subcellularLocation>
        <location evidence="1">Cytoplasm</location>
        <location evidence="1">Cytoskeleton</location>
        <location evidence="1">Microtubule organizing center</location>
        <location evidence="1">Centrosome</location>
        <location evidence="1">Centriole</location>
    </subcellularLocation>
    <subcellularLocation>
        <location evidence="3">Cytoplasm</location>
        <location evidence="3">Cytoskeleton</location>
        <location evidence="3">Spindle pole</location>
    </subcellularLocation>
    <subcellularLocation>
        <location evidence="2">Midbody</location>
    </subcellularLocation>
</comment>
<feature type="region of interest" description="Disordered" evidence="9">
    <location>
        <begin position="163"/>
        <end position="224"/>
    </location>
</feature>
<evidence type="ECO:0000313" key="11">
    <source>
        <dbReference type="EMBL" id="CDW73312.1"/>
    </source>
</evidence>
<feature type="region of interest" description="Disordered" evidence="9">
    <location>
        <begin position="497"/>
        <end position="527"/>
    </location>
</feature>
<sequence>MKNDHMKNHSSHQQQNTINTHQTSQPNQQPLSPHSSGPNPNTTRLLDKLKQELSQCRYRGSLDPEKVFKGHPSVFLPIINFFLVTFSKPVAQYIYEKGYEFSTQNDFHFLTSIYEILNQLFTYKPPFTIDQFFAYGNCERKLQFILEIISLVKSKNAILNKRSSSQKPKSVTFKEEEEAENQKNAQRDKQNYQSQQQQQQHQHNGTQNNSKLDIYSTINPNTRGSYQKNELFQQAQPQLQNQQIQNRERQSSGQRPRTTQHNSNNIATSQSQYSEPSEDKHQNEAVMKSPKFHDQRPQTTSYQSRSRQQQPLSTQQNISQPGSQSSSIMMKHFTGKPPVISKALGQNQTSSVSQNLQSSIVVVNSNSIPSSRVQNQQRDSAATNVSTYSKGPNQLGSPSGGQQKHKNYTNHIEPDLQTKVSSQQLKNRLDNSNLKSRKSSTNYQNEESGEQSQRSSTDSHNNSKIFQKYNERPSNLNQQQQQQQQQTKVYDQIPQQNTYRQGSSPNKGLQSSLLDSQTSQMEKLSKQNSDLAALISGLHEYKERMHRKESGMRSNSKKRGTSGGRADKENDQHPPISPSHHASNNLNNYHQYQQLSSNVVGYQQSRQTANFGVAQTNLINQMMADQQVKFEKQPGQHSNRNNAKNSITLCQLNGGQEYEQLKTSIDTTKNGGEVIKQNINHTDEYIQKIAKSFEQTKSLLNNIQN</sequence>
<feature type="compositionally biased region" description="Polar residues" evidence="9">
    <location>
        <begin position="418"/>
        <end position="461"/>
    </location>
</feature>
<dbReference type="PANTHER" id="PTHR31477">
    <property type="entry name" value="CENTROSOMAL PROTEIN OF 44 KDA"/>
    <property type="match status" value="1"/>
</dbReference>
<dbReference type="InterPro" id="IPR033603">
    <property type="entry name" value="CEP44"/>
</dbReference>
<feature type="compositionally biased region" description="Low complexity" evidence="9">
    <location>
        <begin position="11"/>
        <end position="25"/>
    </location>
</feature>
<feature type="region of interest" description="Disordered" evidence="9">
    <location>
        <begin position="369"/>
        <end position="461"/>
    </location>
</feature>
<comment type="function">
    <text evidence="8">Centriole-enriched microtubule-binding protein involved in centriole biogenesis. In collaboration with CEP295 and POC1B, is required for the centriole-to-centrosome conversion by ensuring the formation of bona fide centriole wall. Functions as a linker component that maintains centrosome cohesion. Associates with CROCC and regulates its stability and localization to the centrosome.</text>
</comment>
<feature type="compositionally biased region" description="Low complexity" evidence="9">
    <location>
        <begin position="297"/>
        <end position="316"/>
    </location>
</feature>
<evidence type="ECO:0000256" key="7">
    <source>
        <dbReference type="ARBA" id="ARBA00023212"/>
    </source>
</evidence>
<dbReference type="Pfam" id="PF15007">
    <property type="entry name" value="CEP44"/>
    <property type="match status" value="1"/>
</dbReference>
<gene>
    <name evidence="11" type="primary">Contig15501.g16514</name>
    <name evidence="11" type="ORF">STYLEM_2288</name>
</gene>
<dbReference type="InParanoid" id="A0A077ZTX1"/>
<feature type="compositionally biased region" description="Polar residues" evidence="9">
    <location>
        <begin position="251"/>
        <end position="275"/>
    </location>
</feature>
<dbReference type="OrthoDB" id="299719at2759"/>
<feature type="region of interest" description="Disordered" evidence="9">
    <location>
        <begin position="1"/>
        <end position="44"/>
    </location>
</feature>
<dbReference type="GO" id="GO:0000922">
    <property type="term" value="C:spindle pole"/>
    <property type="evidence" value="ECO:0007669"/>
    <property type="project" value="UniProtKB-SubCell"/>
</dbReference>
<reference evidence="11 12" key="1">
    <citation type="submission" date="2014-06" db="EMBL/GenBank/DDBJ databases">
        <authorList>
            <person name="Swart Estienne"/>
        </authorList>
    </citation>
    <scope>NUCLEOTIDE SEQUENCE [LARGE SCALE GENOMIC DNA]</scope>
    <source>
        <strain evidence="11 12">130c</strain>
    </source>
</reference>
<keyword evidence="7" id="KW-0206">Cytoskeleton</keyword>
<dbReference type="GO" id="GO:0030496">
    <property type="term" value="C:midbody"/>
    <property type="evidence" value="ECO:0007669"/>
    <property type="project" value="UniProtKB-SubCell"/>
</dbReference>
<feature type="compositionally biased region" description="Low complexity" evidence="9">
    <location>
        <begin position="191"/>
        <end position="209"/>
    </location>
</feature>
<evidence type="ECO:0000256" key="8">
    <source>
        <dbReference type="ARBA" id="ARBA00046235"/>
    </source>
</evidence>
<keyword evidence="6" id="KW-0175">Coiled coil</keyword>
<dbReference type="GO" id="GO:0005814">
    <property type="term" value="C:centriole"/>
    <property type="evidence" value="ECO:0007669"/>
    <property type="project" value="UniProtKB-SubCell"/>
</dbReference>
<feature type="region of interest" description="Disordered" evidence="9">
    <location>
        <begin position="543"/>
        <end position="585"/>
    </location>
</feature>
<dbReference type="Proteomes" id="UP000039865">
    <property type="component" value="Unassembled WGS sequence"/>
</dbReference>
<evidence type="ECO:0000256" key="9">
    <source>
        <dbReference type="SAM" id="MobiDB-lite"/>
    </source>
</evidence>
<feature type="domain" description="Centrosomal CEP44" evidence="10">
    <location>
        <begin position="45"/>
        <end position="162"/>
    </location>
</feature>
<evidence type="ECO:0000256" key="1">
    <source>
        <dbReference type="ARBA" id="ARBA00004114"/>
    </source>
</evidence>
<evidence type="ECO:0000313" key="12">
    <source>
        <dbReference type="Proteomes" id="UP000039865"/>
    </source>
</evidence>
<evidence type="ECO:0000256" key="6">
    <source>
        <dbReference type="ARBA" id="ARBA00023054"/>
    </source>
</evidence>